<feature type="transmembrane region" description="Helical" evidence="5">
    <location>
        <begin position="403"/>
        <end position="423"/>
    </location>
</feature>
<dbReference type="AlphaFoldDB" id="A0A2U9IHA9"/>
<evidence type="ECO:0000256" key="2">
    <source>
        <dbReference type="ARBA" id="ARBA00022692"/>
    </source>
</evidence>
<dbReference type="InterPro" id="IPR011701">
    <property type="entry name" value="MFS"/>
</dbReference>
<dbReference type="GeneID" id="36833003"/>
<dbReference type="PANTHER" id="PTHR23508:SF10">
    <property type="entry name" value="CARBOXYLIC ACID TRANSPORTER PROTEIN HOMOLOG"/>
    <property type="match status" value="1"/>
</dbReference>
<dbReference type="GO" id="GO:0046943">
    <property type="term" value="F:carboxylic acid transmembrane transporter activity"/>
    <property type="evidence" value="ECO:0007669"/>
    <property type="project" value="TreeGrafter"/>
</dbReference>
<feature type="transmembrane region" description="Helical" evidence="5">
    <location>
        <begin position="374"/>
        <end position="397"/>
    </location>
</feature>
<dbReference type="SUPFAM" id="SSF103473">
    <property type="entry name" value="MFS general substrate transporter"/>
    <property type="match status" value="1"/>
</dbReference>
<feature type="transmembrane region" description="Helical" evidence="5">
    <location>
        <begin position="253"/>
        <end position="275"/>
    </location>
</feature>
<evidence type="ECO:0000259" key="6">
    <source>
        <dbReference type="PROSITE" id="PS50850"/>
    </source>
</evidence>
<dbReference type="EMBL" id="CP029289">
    <property type="protein sequence ID" value="AWR95304.1"/>
    <property type="molecule type" value="Genomic_DNA"/>
</dbReference>
<dbReference type="RefSeq" id="WP_110271184.1">
    <property type="nucleotide sequence ID" value="NZ_CP029289.2"/>
</dbReference>
<gene>
    <name evidence="7" type="ORF">DFR85_12565</name>
</gene>
<evidence type="ECO:0000256" key="3">
    <source>
        <dbReference type="ARBA" id="ARBA00022989"/>
    </source>
</evidence>
<dbReference type="Gene3D" id="1.20.1250.20">
    <property type="entry name" value="MFS general substrate transporter like domains"/>
    <property type="match status" value="1"/>
</dbReference>
<comment type="subcellular location">
    <subcellularLocation>
        <location evidence="1">Membrane</location>
        <topology evidence="1">Multi-pass membrane protein</topology>
    </subcellularLocation>
</comment>
<dbReference type="Proteomes" id="UP000248044">
    <property type="component" value="Chromosome"/>
</dbReference>
<dbReference type="GO" id="GO:0005886">
    <property type="term" value="C:plasma membrane"/>
    <property type="evidence" value="ECO:0007669"/>
    <property type="project" value="TreeGrafter"/>
</dbReference>
<keyword evidence="4 5" id="KW-0472">Membrane</keyword>
<evidence type="ECO:0000256" key="4">
    <source>
        <dbReference type="ARBA" id="ARBA00023136"/>
    </source>
</evidence>
<name>A0A2U9IHA9_9CREN</name>
<sequence length="438" mass="48659">MSERSNSNNESNPNKSSRSRRYIIYLTIIALAGWSMASFDFNLFTLTLPLTSKALNFTVAEAGAISGIIYLGQFISVLVFGPLMDRLGRKVMFQLTLLFSAIFTGFTAFVQNYIQFITLRFISDGSAFAELPTGLTLITEESKPKVRGILYGFVQGGWPLGVFLASAIYLILVSSIGWRGLYLVGVLPLVLILIGRRWVKETDRFNDLKKALKGEEQTTRFKTNLQKAKEFPFKQLFTDKSIRRQLIAVNSAWMLYTFSFVTTNVVITLIFTSYYHLTASQAASILLLSSAIGYFAYPIAGWYGQKIGRRNAWALSSIIMPLLAAVFLLTARPGDYLSVLIPYIPLYFFSNGTFASPGFMYVSESFPTRIRGTATGFTMALIAASYAIGGFLFYGVLTLTQSIYLTWIALAIILPIGALSILIGKNIPPSAELEEISW</sequence>
<feature type="transmembrane region" description="Helical" evidence="5">
    <location>
        <begin position="64"/>
        <end position="84"/>
    </location>
</feature>
<proteinExistence type="predicted"/>
<reference evidence="7 8" key="1">
    <citation type="submission" date="2018-05" db="EMBL/GenBank/DDBJ databases">
        <title>Complete Genome Sequences of Extremely Thermoacidophilic, Metal-Mobilizing Type-Strain Members of the Archaeal Family Sulfolobaceae: Acidianus brierleyi DSM-1651T, Acidianus sulfidivorans DSM-18786T, Metallosphaera hakonensis DSM-7519T, and Metallosphaera prunae DSM-10039T.</title>
        <authorList>
            <person name="Counts J.A."/>
            <person name="Kelly R.M."/>
        </authorList>
    </citation>
    <scope>NUCLEOTIDE SEQUENCE [LARGE SCALE GENOMIC DNA]</scope>
    <source>
        <strain evidence="7 8">DSM 1651</strain>
    </source>
</reference>
<evidence type="ECO:0000256" key="5">
    <source>
        <dbReference type="SAM" id="Phobius"/>
    </source>
</evidence>
<feature type="transmembrane region" description="Helical" evidence="5">
    <location>
        <begin position="150"/>
        <end position="172"/>
    </location>
</feature>
<evidence type="ECO:0000256" key="1">
    <source>
        <dbReference type="ARBA" id="ARBA00004141"/>
    </source>
</evidence>
<feature type="transmembrane region" description="Helical" evidence="5">
    <location>
        <begin position="22"/>
        <end position="44"/>
    </location>
</feature>
<accession>A0A2U9IHA9</accession>
<evidence type="ECO:0000313" key="8">
    <source>
        <dbReference type="Proteomes" id="UP000248044"/>
    </source>
</evidence>
<protein>
    <submittedName>
        <fullName evidence="7">MFS transporter</fullName>
    </submittedName>
</protein>
<feature type="domain" description="Major facilitator superfamily (MFS) profile" evidence="6">
    <location>
        <begin position="26"/>
        <end position="432"/>
    </location>
</feature>
<keyword evidence="3 5" id="KW-1133">Transmembrane helix</keyword>
<dbReference type="PROSITE" id="PS50850">
    <property type="entry name" value="MFS"/>
    <property type="match status" value="1"/>
</dbReference>
<dbReference type="KEGG" id="abri:DFR85_12565"/>
<dbReference type="InterPro" id="IPR036259">
    <property type="entry name" value="MFS_trans_sf"/>
</dbReference>
<organism evidence="7 8">
    <name type="scientific">Acidianus brierleyi</name>
    <dbReference type="NCBI Taxonomy" id="41673"/>
    <lineage>
        <taxon>Archaea</taxon>
        <taxon>Thermoproteota</taxon>
        <taxon>Thermoprotei</taxon>
        <taxon>Sulfolobales</taxon>
        <taxon>Sulfolobaceae</taxon>
        <taxon>Acidianus</taxon>
    </lineage>
</organism>
<dbReference type="OrthoDB" id="117970at2157"/>
<dbReference type="InterPro" id="IPR020846">
    <property type="entry name" value="MFS_dom"/>
</dbReference>
<feature type="transmembrane region" description="Helical" evidence="5">
    <location>
        <begin position="91"/>
        <end position="110"/>
    </location>
</feature>
<evidence type="ECO:0000313" key="7">
    <source>
        <dbReference type="EMBL" id="AWR95304.1"/>
    </source>
</evidence>
<feature type="transmembrane region" description="Helical" evidence="5">
    <location>
        <begin position="312"/>
        <end position="331"/>
    </location>
</feature>
<dbReference type="PANTHER" id="PTHR23508">
    <property type="entry name" value="CARBOXYLIC ACID TRANSPORTER PROTEIN HOMOLOG"/>
    <property type="match status" value="1"/>
</dbReference>
<feature type="transmembrane region" description="Helical" evidence="5">
    <location>
        <begin position="343"/>
        <end position="362"/>
    </location>
</feature>
<keyword evidence="2 5" id="KW-0812">Transmembrane</keyword>
<feature type="transmembrane region" description="Helical" evidence="5">
    <location>
        <begin position="178"/>
        <end position="199"/>
    </location>
</feature>
<dbReference type="Pfam" id="PF07690">
    <property type="entry name" value="MFS_1"/>
    <property type="match status" value="1"/>
</dbReference>
<keyword evidence="8" id="KW-1185">Reference proteome</keyword>
<feature type="transmembrane region" description="Helical" evidence="5">
    <location>
        <begin position="281"/>
        <end position="300"/>
    </location>
</feature>